<keyword evidence="7" id="KW-0998">Cell outer membrane</keyword>
<dbReference type="NCBIfam" id="TIGR01376">
    <property type="entry name" value="POMP_repeat"/>
    <property type="match status" value="1"/>
</dbReference>
<gene>
    <name evidence="8" type="ORF">HaLaN_31431</name>
</gene>
<dbReference type="InterPro" id="IPR011050">
    <property type="entry name" value="Pectin_lyase_fold/virulence"/>
</dbReference>
<comment type="caution">
    <text evidence="8">The sequence shown here is derived from an EMBL/GenBank/DDBJ whole genome shotgun (WGS) entry which is preliminary data.</text>
</comment>
<evidence type="ECO:0000256" key="3">
    <source>
        <dbReference type="ARBA" id="ARBA00004613"/>
    </source>
</evidence>
<keyword evidence="4" id="KW-0964">Secreted</keyword>
<sequence length="123" mass="11882">SSFIANSAPSAGAVSLSATGSATFTACTFSANSATINTGEATSCARGTFGAGGAICLVLQGPVLLTNCTFVGNTATSGGAVHVHQSCNTTLDATCGTAAIAGPAQLFRENQAIGGGGGALWMY</sequence>
<evidence type="ECO:0000256" key="7">
    <source>
        <dbReference type="ARBA" id="ARBA00023237"/>
    </source>
</evidence>
<dbReference type="AlphaFoldDB" id="A0A6A0AIW9"/>
<evidence type="ECO:0000313" key="8">
    <source>
        <dbReference type="EMBL" id="GFH32243.1"/>
    </source>
</evidence>
<name>A0A6A0AIW9_HAELA</name>
<feature type="non-terminal residue" evidence="8">
    <location>
        <position position="123"/>
    </location>
</feature>
<dbReference type="Proteomes" id="UP000485058">
    <property type="component" value="Unassembled WGS sequence"/>
</dbReference>
<evidence type="ECO:0000256" key="4">
    <source>
        <dbReference type="ARBA" id="ARBA00022525"/>
    </source>
</evidence>
<evidence type="ECO:0000256" key="5">
    <source>
        <dbReference type="ARBA" id="ARBA00022729"/>
    </source>
</evidence>
<accession>A0A6A0AIW9</accession>
<dbReference type="InterPro" id="IPR003368">
    <property type="entry name" value="POMP_repeat"/>
</dbReference>
<proteinExistence type="predicted"/>
<comment type="subcellular location">
    <subcellularLocation>
        <location evidence="1">Cell envelope</location>
    </subcellularLocation>
    <subcellularLocation>
        <location evidence="2">Cell outer membrane</location>
    </subcellularLocation>
    <subcellularLocation>
        <location evidence="3">Secreted</location>
    </subcellularLocation>
</comment>
<evidence type="ECO:0000313" key="9">
    <source>
        <dbReference type="Proteomes" id="UP000485058"/>
    </source>
</evidence>
<reference evidence="8 9" key="1">
    <citation type="submission" date="2020-02" db="EMBL/GenBank/DDBJ databases">
        <title>Draft genome sequence of Haematococcus lacustris strain NIES-144.</title>
        <authorList>
            <person name="Morimoto D."/>
            <person name="Nakagawa S."/>
            <person name="Yoshida T."/>
            <person name="Sawayama S."/>
        </authorList>
    </citation>
    <scope>NUCLEOTIDE SEQUENCE [LARGE SCALE GENOMIC DNA]</scope>
    <source>
        <strain evidence="8 9">NIES-144</strain>
    </source>
</reference>
<organism evidence="8 9">
    <name type="scientific">Haematococcus lacustris</name>
    <name type="common">Green alga</name>
    <name type="synonym">Haematococcus pluvialis</name>
    <dbReference type="NCBI Taxonomy" id="44745"/>
    <lineage>
        <taxon>Eukaryota</taxon>
        <taxon>Viridiplantae</taxon>
        <taxon>Chlorophyta</taxon>
        <taxon>core chlorophytes</taxon>
        <taxon>Chlorophyceae</taxon>
        <taxon>CS clade</taxon>
        <taxon>Chlamydomonadales</taxon>
        <taxon>Haematococcaceae</taxon>
        <taxon>Haematococcus</taxon>
    </lineage>
</organism>
<dbReference type="SUPFAM" id="SSF51126">
    <property type="entry name" value="Pectin lyase-like"/>
    <property type="match status" value="1"/>
</dbReference>
<evidence type="ECO:0000256" key="1">
    <source>
        <dbReference type="ARBA" id="ARBA00004196"/>
    </source>
</evidence>
<dbReference type="GO" id="GO:0005576">
    <property type="term" value="C:extracellular region"/>
    <property type="evidence" value="ECO:0007669"/>
    <property type="project" value="UniProtKB-SubCell"/>
</dbReference>
<keyword evidence="6" id="KW-0472">Membrane</keyword>
<evidence type="ECO:0000256" key="6">
    <source>
        <dbReference type="ARBA" id="ARBA00023136"/>
    </source>
</evidence>
<keyword evidence="5" id="KW-0732">Signal</keyword>
<evidence type="ECO:0000256" key="2">
    <source>
        <dbReference type="ARBA" id="ARBA00004442"/>
    </source>
</evidence>
<feature type="non-terminal residue" evidence="8">
    <location>
        <position position="1"/>
    </location>
</feature>
<keyword evidence="9" id="KW-1185">Reference proteome</keyword>
<dbReference type="EMBL" id="BLLF01006427">
    <property type="protein sequence ID" value="GFH32243.1"/>
    <property type="molecule type" value="Genomic_DNA"/>
</dbReference>
<protein>
    <submittedName>
        <fullName evidence="8">EF-hand domain-containing protein</fullName>
    </submittedName>
</protein>